<proteinExistence type="predicted"/>
<reference evidence="2 3" key="1">
    <citation type="submission" date="2024-04" db="EMBL/GenBank/DDBJ databases">
        <authorList>
            <consortium name="Genoscope - CEA"/>
            <person name="William W."/>
        </authorList>
    </citation>
    <scope>NUCLEOTIDE SEQUENCE [LARGE SCALE GENOMIC DNA]</scope>
</reference>
<feature type="compositionally biased region" description="Low complexity" evidence="1">
    <location>
        <begin position="428"/>
        <end position="451"/>
    </location>
</feature>
<keyword evidence="3" id="KW-1185">Reference proteome</keyword>
<organism evidence="2 3">
    <name type="scientific">Lymnaea stagnalis</name>
    <name type="common">Great pond snail</name>
    <name type="synonym">Helix stagnalis</name>
    <dbReference type="NCBI Taxonomy" id="6523"/>
    <lineage>
        <taxon>Eukaryota</taxon>
        <taxon>Metazoa</taxon>
        <taxon>Spiralia</taxon>
        <taxon>Lophotrochozoa</taxon>
        <taxon>Mollusca</taxon>
        <taxon>Gastropoda</taxon>
        <taxon>Heterobranchia</taxon>
        <taxon>Euthyneura</taxon>
        <taxon>Panpulmonata</taxon>
        <taxon>Hygrophila</taxon>
        <taxon>Lymnaeoidea</taxon>
        <taxon>Lymnaeidae</taxon>
        <taxon>Lymnaea</taxon>
    </lineage>
</organism>
<dbReference type="PANTHER" id="PTHR28601:SF1">
    <property type="entry name" value="COILED-COIL DOMAIN-CONTAINING PROTEIN 24"/>
    <property type="match status" value="1"/>
</dbReference>
<dbReference type="InterPro" id="IPR031367">
    <property type="entry name" value="CCDC24"/>
</dbReference>
<comment type="caution">
    <text evidence="2">The sequence shown here is derived from an EMBL/GenBank/DDBJ whole genome shotgun (WGS) entry which is preliminary data.</text>
</comment>
<protein>
    <recommendedName>
        <fullName evidence="4">Coiled-coil domain-containing protein 24</fullName>
    </recommendedName>
</protein>
<evidence type="ECO:0000256" key="1">
    <source>
        <dbReference type="SAM" id="MobiDB-lite"/>
    </source>
</evidence>
<dbReference type="Proteomes" id="UP001497497">
    <property type="component" value="Unassembled WGS sequence"/>
</dbReference>
<evidence type="ECO:0000313" key="3">
    <source>
        <dbReference type="Proteomes" id="UP001497497"/>
    </source>
</evidence>
<gene>
    <name evidence="2" type="ORF">GSLYS_00007092001</name>
</gene>
<accession>A0AAV2HI34</accession>
<evidence type="ECO:0008006" key="4">
    <source>
        <dbReference type="Google" id="ProtNLM"/>
    </source>
</evidence>
<sequence length="481" mass="53483">MQAYSKPLSLWSLVEQIVPPHEHGEIKEMLGSSLVEQSLELHYEISMLLEIWREMRDEQKEKTLSPRGLPEPPNQRNRLVQEICFFVENVKEKAKQKGIDPQHILKRHNSDIIDYATEISRPGSAVSRTSRSSDGKETPMMMISAERMNLAYEITDEVEAVNKQLNYMDFDRVCRNLRSTLEKELEQLLEDIQFLQGCLDAEADIRDCVTPRPSTREPTLMELREERSLLEKELLATGNLTATPFVNKPNFNKELVLPQTPPSSSDSSPPVMPALVLKCSDMKHLHENIPPSDRQSSPVLKAGPLKASHQIVHAVASTAPATPNVKLLPSKSVVAVGQVQATPVKPRPPFGSHSEGDIRTVTVQKRPNHMPHNDHLSSFTVTKPRDMVFPGGARRRNISPGRLRVVDLASIVDIHSGKGESVGLHVDSSPTFSSSSSSSASSISFTTSPPTDLSDRDTVIRPGSAHADRFRKMVQGCRDGE</sequence>
<dbReference type="EMBL" id="CAXITT010000133">
    <property type="protein sequence ID" value="CAL1533074.1"/>
    <property type="molecule type" value="Genomic_DNA"/>
</dbReference>
<dbReference type="PANTHER" id="PTHR28601">
    <property type="entry name" value="COILED-COIL DOMAIN-CONTAINING PROTEIN 24"/>
    <property type="match status" value="1"/>
</dbReference>
<feature type="region of interest" description="Disordered" evidence="1">
    <location>
        <begin position="419"/>
        <end position="481"/>
    </location>
</feature>
<dbReference type="AlphaFoldDB" id="A0AAV2HI34"/>
<dbReference type="Pfam" id="PF15669">
    <property type="entry name" value="CCDC24"/>
    <property type="match status" value="1"/>
</dbReference>
<name>A0AAV2HI34_LYMST</name>
<evidence type="ECO:0000313" key="2">
    <source>
        <dbReference type="EMBL" id="CAL1533074.1"/>
    </source>
</evidence>